<accession>A0AAN9L4H1</accession>
<proteinExistence type="predicted"/>
<dbReference type="AlphaFoldDB" id="A0AAN9L4H1"/>
<evidence type="ECO:0000313" key="2">
    <source>
        <dbReference type="Proteomes" id="UP001367508"/>
    </source>
</evidence>
<gene>
    <name evidence="1" type="ORF">VNO77_22683</name>
</gene>
<keyword evidence="2" id="KW-1185">Reference proteome</keyword>
<dbReference type="Proteomes" id="UP001367508">
    <property type="component" value="Unassembled WGS sequence"/>
</dbReference>
<organism evidence="1 2">
    <name type="scientific">Canavalia gladiata</name>
    <name type="common">Sword bean</name>
    <name type="synonym">Dolichos gladiatus</name>
    <dbReference type="NCBI Taxonomy" id="3824"/>
    <lineage>
        <taxon>Eukaryota</taxon>
        <taxon>Viridiplantae</taxon>
        <taxon>Streptophyta</taxon>
        <taxon>Embryophyta</taxon>
        <taxon>Tracheophyta</taxon>
        <taxon>Spermatophyta</taxon>
        <taxon>Magnoliopsida</taxon>
        <taxon>eudicotyledons</taxon>
        <taxon>Gunneridae</taxon>
        <taxon>Pentapetalae</taxon>
        <taxon>rosids</taxon>
        <taxon>fabids</taxon>
        <taxon>Fabales</taxon>
        <taxon>Fabaceae</taxon>
        <taxon>Papilionoideae</taxon>
        <taxon>50 kb inversion clade</taxon>
        <taxon>NPAAA clade</taxon>
        <taxon>indigoferoid/millettioid clade</taxon>
        <taxon>Phaseoleae</taxon>
        <taxon>Canavalia</taxon>
    </lineage>
</organism>
<protein>
    <submittedName>
        <fullName evidence="1">Uncharacterized protein</fullName>
    </submittedName>
</protein>
<sequence>MNGNPRVFSQTQLNLSTSSNEARVLSFLMCDVLLLETKVLSSCHGLAITPAEFPYLYHRGSFFTKRPISCSRNRGELPSMTKCEKNYDSEKASKGHSSLQMKKSLPLVQLEAPDNRVVEGIPCWDEKY</sequence>
<name>A0AAN9L4H1_CANGL</name>
<evidence type="ECO:0000313" key="1">
    <source>
        <dbReference type="EMBL" id="KAK7328571.1"/>
    </source>
</evidence>
<dbReference type="EMBL" id="JAYMYQ010000005">
    <property type="protein sequence ID" value="KAK7328571.1"/>
    <property type="molecule type" value="Genomic_DNA"/>
</dbReference>
<comment type="caution">
    <text evidence="1">The sequence shown here is derived from an EMBL/GenBank/DDBJ whole genome shotgun (WGS) entry which is preliminary data.</text>
</comment>
<reference evidence="1 2" key="1">
    <citation type="submission" date="2024-01" db="EMBL/GenBank/DDBJ databases">
        <title>The genomes of 5 underutilized Papilionoideae crops provide insights into root nodulation and disease resistanc.</title>
        <authorList>
            <person name="Jiang F."/>
        </authorList>
    </citation>
    <scope>NUCLEOTIDE SEQUENCE [LARGE SCALE GENOMIC DNA]</scope>
    <source>
        <strain evidence="1">LVBAO_FW01</strain>
        <tissue evidence="1">Leaves</tissue>
    </source>
</reference>